<proteinExistence type="predicted"/>
<dbReference type="Gene3D" id="1.10.10.10">
    <property type="entry name" value="Winged helix-like DNA-binding domain superfamily/Winged helix DNA-binding domain"/>
    <property type="match status" value="1"/>
</dbReference>
<dbReference type="AlphaFoldDB" id="A0A444XQ66"/>
<protein>
    <submittedName>
        <fullName evidence="1">Uncharacterized protein</fullName>
    </submittedName>
</protein>
<sequence>MTAIKAEDILPTLQSLELVQYRKGHHLICADPKVLDCHLKATGRGDLEVDVSKLI</sequence>
<organism evidence="1 2">
    <name type="scientific">Arachis hypogaea</name>
    <name type="common">Peanut</name>
    <dbReference type="NCBI Taxonomy" id="3818"/>
    <lineage>
        <taxon>Eukaryota</taxon>
        <taxon>Viridiplantae</taxon>
        <taxon>Streptophyta</taxon>
        <taxon>Embryophyta</taxon>
        <taxon>Tracheophyta</taxon>
        <taxon>Spermatophyta</taxon>
        <taxon>Magnoliopsida</taxon>
        <taxon>eudicotyledons</taxon>
        <taxon>Gunneridae</taxon>
        <taxon>Pentapetalae</taxon>
        <taxon>rosids</taxon>
        <taxon>fabids</taxon>
        <taxon>Fabales</taxon>
        <taxon>Fabaceae</taxon>
        <taxon>Papilionoideae</taxon>
        <taxon>50 kb inversion clade</taxon>
        <taxon>dalbergioids sensu lato</taxon>
        <taxon>Dalbergieae</taxon>
        <taxon>Pterocarpus clade</taxon>
        <taxon>Arachis</taxon>
    </lineage>
</organism>
<reference evidence="1 2" key="1">
    <citation type="submission" date="2019-01" db="EMBL/GenBank/DDBJ databases">
        <title>Sequencing of cultivated peanut Arachis hypogaea provides insights into genome evolution and oil improvement.</title>
        <authorList>
            <person name="Chen X."/>
        </authorList>
    </citation>
    <scope>NUCLEOTIDE SEQUENCE [LARGE SCALE GENOMIC DNA]</scope>
    <source>
        <strain evidence="2">cv. Fuhuasheng</strain>
        <tissue evidence="1">Leaves</tissue>
    </source>
</reference>
<accession>A0A444XQ66</accession>
<comment type="caution">
    <text evidence="1">The sequence shown here is derived from an EMBL/GenBank/DDBJ whole genome shotgun (WGS) entry which is preliminary data.</text>
</comment>
<gene>
    <name evidence="1" type="ORF">Ahy_B09g097729</name>
</gene>
<dbReference type="InterPro" id="IPR036388">
    <property type="entry name" value="WH-like_DNA-bd_sf"/>
</dbReference>
<name>A0A444XQ66_ARAHY</name>
<dbReference type="EMBL" id="SDMP01000019">
    <property type="protein sequence ID" value="RYQ91726.1"/>
    <property type="molecule type" value="Genomic_DNA"/>
</dbReference>
<evidence type="ECO:0000313" key="2">
    <source>
        <dbReference type="Proteomes" id="UP000289738"/>
    </source>
</evidence>
<dbReference type="Proteomes" id="UP000289738">
    <property type="component" value="Chromosome B09"/>
</dbReference>
<evidence type="ECO:0000313" key="1">
    <source>
        <dbReference type="EMBL" id="RYQ91726.1"/>
    </source>
</evidence>
<keyword evidence="2" id="KW-1185">Reference proteome</keyword>
<dbReference type="STRING" id="3818.A0A444XQ66"/>